<dbReference type="RefSeq" id="WP_113950668.1">
    <property type="nucleotide sequence ID" value="NZ_QNQU01000019.1"/>
</dbReference>
<keyword evidence="3" id="KW-1185">Reference proteome</keyword>
<dbReference type="EMBL" id="QNQU01000019">
    <property type="protein sequence ID" value="RBQ03840.1"/>
    <property type="molecule type" value="Genomic_DNA"/>
</dbReference>
<evidence type="ECO:0000256" key="1">
    <source>
        <dbReference type="SAM" id="Phobius"/>
    </source>
</evidence>
<evidence type="ECO:0000313" key="3">
    <source>
        <dbReference type="Proteomes" id="UP000252081"/>
    </source>
</evidence>
<organism evidence="2 3">
    <name type="scientific">Pedobacter miscanthi</name>
    <dbReference type="NCBI Taxonomy" id="2259170"/>
    <lineage>
        <taxon>Bacteria</taxon>
        <taxon>Pseudomonadati</taxon>
        <taxon>Bacteroidota</taxon>
        <taxon>Sphingobacteriia</taxon>
        <taxon>Sphingobacteriales</taxon>
        <taxon>Sphingobacteriaceae</taxon>
        <taxon>Pedobacter</taxon>
    </lineage>
</organism>
<comment type="caution">
    <text evidence="2">The sequence shown here is derived from an EMBL/GenBank/DDBJ whole genome shotgun (WGS) entry which is preliminary data.</text>
</comment>
<accession>A0A366KQN4</accession>
<feature type="transmembrane region" description="Helical" evidence="1">
    <location>
        <begin position="27"/>
        <end position="46"/>
    </location>
</feature>
<proteinExistence type="predicted"/>
<dbReference type="OrthoDB" id="759358at2"/>
<protein>
    <submittedName>
        <fullName evidence="2">Uncharacterized protein</fullName>
    </submittedName>
</protein>
<keyword evidence="1" id="KW-0812">Transmembrane</keyword>
<sequence length="204" mass="23014">MLLPLNANRYLLGTFLTFNMQIMRSSFRYNIFFVLLYLIGICFAGCNEDSKPVNNHVTEKVNITDLFLSYTDSVAKLPLNSFNKAGIVSLNKTFADKLPLTIYNGKQESDDKNIIVQAYQNNNTAAISAGMILLVPKSITDSLHVGDFTHRFGNIKKEESISVTEQPLPVEINIDAHTSIKLTFNNNEKLDRAQVTMVEVLKYR</sequence>
<dbReference type="AlphaFoldDB" id="A0A366KQN4"/>
<dbReference type="Proteomes" id="UP000252081">
    <property type="component" value="Unassembled WGS sequence"/>
</dbReference>
<keyword evidence="1" id="KW-1133">Transmembrane helix</keyword>
<evidence type="ECO:0000313" key="2">
    <source>
        <dbReference type="EMBL" id="RBQ03840.1"/>
    </source>
</evidence>
<name>A0A366KQN4_9SPHI</name>
<keyword evidence="1" id="KW-0472">Membrane</keyword>
<gene>
    <name evidence="2" type="ORF">DRW42_20340</name>
</gene>
<reference evidence="2 3" key="1">
    <citation type="submission" date="2018-07" db="EMBL/GenBank/DDBJ databases">
        <title>A draft genome of a endophytic bacteria, a new species of Pedobacter.</title>
        <authorList>
            <person name="Zhang Z.D."/>
            <person name="Chen Z.J."/>
        </authorList>
    </citation>
    <scope>NUCLEOTIDE SEQUENCE [LARGE SCALE GENOMIC DNA]</scope>
    <source>
        <strain evidence="2 3">RS10</strain>
    </source>
</reference>